<evidence type="ECO:0000256" key="3">
    <source>
        <dbReference type="SAM" id="SignalP"/>
    </source>
</evidence>
<accession>A0A836BUR4</accession>
<feature type="region of interest" description="Disordered" evidence="1">
    <location>
        <begin position="445"/>
        <end position="520"/>
    </location>
</feature>
<dbReference type="OrthoDB" id="549774at2759"/>
<comment type="caution">
    <text evidence="4">The sequence shown here is derived from an EMBL/GenBank/DDBJ whole genome shotgun (WGS) entry which is preliminary data.</text>
</comment>
<feature type="transmembrane region" description="Helical" evidence="2">
    <location>
        <begin position="416"/>
        <end position="438"/>
    </location>
</feature>
<feature type="region of interest" description="Disordered" evidence="1">
    <location>
        <begin position="679"/>
        <end position="714"/>
    </location>
</feature>
<organism evidence="4 5">
    <name type="scientific">Edaphochlamys debaryana</name>
    <dbReference type="NCBI Taxonomy" id="47281"/>
    <lineage>
        <taxon>Eukaryota</taxon>
        <taxon>Viridiplantae</taxon>
        <taxon>Chlorophyta</taxon>
        <taxon>core chlorophytes</taxon>
        <taxon>Chlorophyceae</taxon>
        <taxon>CS clade</taxon>
        <taxon>Chlamydomonadales</taxon>
        <taxon>Chlamydomonadales incertae sedis</taxon>
        <taxon>Edaphochlamys</taxon>
    </lineage>
</organism>
<feature type="chain" id="PRO_5032973529" evidence="3">
    <location>
        <begin position="26"/>
        <end position="714"/>
    </location>
</feature>
<feature type="compositionally biased region" description="Low complexity" evidence="1">
    <location>
        <begin position="566"/>
        <end position="598"/>
    </location>
</feature>
<feature type="compositionally biased region" description="Basic and acidic residues" evidence="1">
    <location>
        <begin position="475"/>
        <end position="485"/>
    </location>
</feature>
<sequence length="714" mass="71885">MATRSWSFALLVLFLSAACTFRCQATTHGNHTGDCPSDLAACEVDGTGREAAREEPLSDPGSAALRRSLLASVPSSQTNGSAAVAFPSSRFADWCATDAACAAAPSLSLALLHERDVSAVTASTLNWPNVLSGTDASSPALASDGLVELQLPDLPGRRDADLCGGAAVPCTATLTIPMLSTGAAGAGRAYVCMRLEPTVLGTSYQAFGYPPGSNGTAVLDAIPVNGAMRCSTTRFGKHIIMSYTRGPVPPPSPPAASPPPPSPPPPLINETGLVYEDDVRLRLETVVAVGFPALAANDSLVAHLTASLDAALAQALGVALPRQLLLTRAAGAELLLISRFSFPEDPGPSNTSVTLAWRVVVPAPVTEGQVQALKEAVRTNYTAMFANTSYASRILGVTIAPEVPPTKSKPLSGAEVAGVALAAVIAFELLVLAVVLCVRRSRRNKLLPPEPQGPWDKYGKEVVAPGGEAARRRRDAAARRQKALEEGLNSPLEGAGPNHQPGGRAIPPWEAGGGGGAGVAAPGHAAGAGAAAFGGAGHGAPARAPYGSRSGSPEGSRAGPDPVGTSGPSGSSSRPAARASLTGDHAWAGAAGPSAAAHGHGHAHGHRRLSAVGHSHDLDDPAGGAAASHGAGPGRRGSRMQPEGGGPPEPGLVAGSGAVVPLAVRHSRLSGLIVGEAGAGGSVTAEQQGRRASVLQGRLQGSRGPAAIPGRPEE</sequence>
<keyword evidence="2" id="KW-0812">Transmembrane</keyword>
<evidence type="ECO:0000256" key="2">
    <source>
        <dbReference type="SAM" id="Phobius"/>
    </source>
</evidence>
<name>A0A836BUR4_9CHLO</name>
<gene>
    <name evidence="4" type="ORF">HYH03_013128</name>
</gene>
<evidence type="ECO:0000313" key="4">
    <source>
        <dbReference type="EMBL" id="KAG2488278.1"/>
    </source>
</evidence>
<evidence type="ECO:0000313" key="5">
    <source>
        <dbReference type="Proteomes" id="UP000612055"/>
    </source>
</evidence>
<feature type="region of interest" description="Disordered" evidence="1">
    <location>
        <begin position="246"/>
        <end position="269"/>
    </location>
</feature>
<feature type="compositionally biased region" description="Basic residues" evidence="1">
    <location>
        <begin position="599"/>
        <end position="609"/>
    </location>
</feature>
<protein>
    <submittedName>
        <fullName evidence="4">Uncharacterized protein</fullName>
    </submittedName>
</protein>
<feature type="compositionally biased region" description="Pro residues" evidence="1">
    <location>
        <begin position="247"/>
        <end position="267"/>
    </location>
</feature>
<dbReference type="Proteomes" id="UP000612055">
    <property type="component" value="Unassembled WGS sequence"/>
</dbReference>
<keyword evidence="5" id="KW-1185">Reference proteome</keyword>
<evidence type="ECO:0000256" key="1">
    <source>
        <dbReference type="SAM" id="MobiDB-lite"/>
    </source>
</evidence>
<dbReference type="AlphaFoldDB" id="A0A836BUR4"/>
<proteinExistence type="predicted"/>
<keyword evidence="2" id="KW-0472">Membrane</keyword>
<keyword evidence="2" id="KW-1133">Transmembrane helix</keyword>
<reference evidence="4" key="1">
    <citation type="journal article" date="2020" name="bioRxiv">
        <title>Comparative genomics of Chlamydomonas.</title>
        <authorList>
            <person name="Craig R.J."/>
            <person name="Hasan A.R."/>
            <person name="Ness R.W."/>
            <person name="Keightley P.D."/>
        </authorList>
    </citation>
    <scope>NUCLEOTIDE SEQUENCE</scope>
    <source>
        <strain evidence="4">CCAP 11/70</strain>
    </source>
</reference>
<dbReference type="EMBL" id="JAEHOE010000085">
    <property type="protein sequence ID" value="KAG2488278.1"/>
    <property type="molecule type" value="Genomic_DNA"/>
</dbReference>
<dbReference type="PROSITE" id="PS51257">
    <property type="entry name" value="PROKAR_LIPOPROTEIN"/>
    <property type="match status" value="1"/>
</dbReference>
<feature type="region of interest" description="Disordered" evidence="1">
    <location>
        <begin position="535"/>
        <end position="654"/>
    </location>
</feature>
<keyword evidence="3" id="KW-0732">Signal</keyword>
<feature type="signal peptide" evidence="3">
    <location>
        <begin position="1"/>
        <end position="25"/>
    </location>
</feature>
<feature type="compositionally biased region" description="Low complexity" evidence="1">
    <location>
        <begin position="621"/>
        <end position="630"/>
    </location>
</feature>